<dbReference type="InterPro" id="IPR036188">
    <property type="entry name" value="FAD/NAD-bd_sf"/>
</dbReference>
<evidence type="ECO:0000259" key="5">
    <source>
        <dbReference type="Pfam" id="PF00890"/>
    </source>
</evidence>
<feature type="domain" description="FAD-dependent oxidoreductase 2 FAD-binding" evidence="5">
    <location>
        <begin position="9"/>
        <end position="537"/>
    </location>
</feature>
<organism evidence="6 7">
    <name type="scientific">Rhodococcus ruber BKS 20-38</name>
    <dbReference type="NCBI Taxonomy" id="1278076"/>
    <lineage>
        <taxon>Bacteria</taxon>
        <taxon>Bacillati</taxon>
        <taxon>Actinomycetota</taxon>
        <taxon>Actinomycetes</taxon>
        <taxon>Mycobacteriales</taxon>
        <taxon>Nocardiaceae</taxon>
        <taxon>Rhodococcus</taxon>
    </lineage>
</organism>
<keyword evidence="3" id="KW-0274">FAD</keyword>
<dbReference type="Gene3D" id="3.50.50.60">
    <property type="entry name" value="FAD/NAD(P)-binding domain"/>
    <property type="match status" value="2"/>
</dbReference>
<dbReference type="PANTHER" id="PTHR43400:SF10">
    <property type="entry name" value="3-OXOSTEROID 1-DEHYDROGENASE"/>
    <property type="match status" value="1"/>
</dbReference>
<reference evidence="6 7" key="1">
    <citation type="journal article" date="2013" name="Genome Announc.">
        <title>Draft Genome Sequence of Rhodococcus ruber Strain BKS 20-38.</title>
        <authorList>
            <person name="Bala M."/>
            <person name="Kumar S."/>
            <person name="Raghava G.P."/>
            <person name="Mayilraj S."/>
        </authorList>
    </citation>
    <scope>NUCLEOTIDE SEQUENCE [LARGE SCALE GENOMIC DNA]</scope>
    <source>
        <strain evidence="6 7">BKS 20-38</strain>
    </source>
</reference>
<evidence type="ECO:0000256" key="1">
    <source>
        <dbReference type="ARBA" id="ARBA00001974"/>
    </source>
</evidence>
<evidence type="ECO:0000313" key="6">
    <source>
        <dbReference type="EMBL" id="EME62889.1"/>
    </source>
</evidence>
<sequence length="566" mass="60295">MTEWDYMTDFLVIGSGAGLVGAAAAGAAGLDVLVIEKSEFIGGSTGISGGVFWLPANPLMARDNVPDSVAAGLEYLSSVVGDVGPASSDARRSAYVTTGVEMIRFLEREGMSFVRCDGYSDYYADVRGYKGGLARGRSIECVPTDRRQLGALDAKVRPSIAGPLALRTGEAAPVSMIRVSLRAMLLAARVGLRTTVGRLRGQHLTTNGAAMITQLLQILVRREIPIWTRSSFVDLLEEDGAVVGAVIKRNGRQIRVRARRGVLLAAGGFAHNAEMRRKYSGDLPNEALWTSANPGDTGEVLQAAIEHGAATDMLDAAWWMPTFFGPDSTPYMVNNTRCQPGAVIVDAAGRRYFNEAASYIEAGYAMYEQENKHGTGLSSWLILDSRHRSRYMLGNLPPGRTPKEWVTSGVLKRSDTLAGLAEQCGMDGATLASTMERFNELAATGVDEDFHRGEGAHERYQGDPTNRPNPCLAPLVKPPFYAIRLVPGDIGTAGGMLCDEYSRALNSDGEPIPGLYAAGNITASVMGRTNPGAGASIGASAVFSYIAANDAANRVHPVARVTAAND</sequence>
<dbReference type="GO" id="GO:0033765">
    <property type="term" value="F:steroid dehydrogenase activity, acting on the CH-CH group of donors"/>
    <property type="evidence" value="ECO:0007669"/>
    <property type="project" value="UniProtKB-ARBA"/>
</dbReference>
<dbReference type="AlphaFoldDB" id="M2ZRB6"/>
<evidence type="ECO:0000313" key="7">
    <source>
        <dbReference type="Proteomes" id="UP000011731"/>
    </source>
</evidence>
<keyword evidence="7" id="KW-1185">Reference proteome</keyword>
<evidence type="ECO:0000256" key="2">
    <source>
        <dbReference type="ARBA" id="ARBA00022630"/>
    </source>
</evidence>
<dbReference type="SUPFAM" id="SSF56425">
    <property type="entry name" value="Succinate dehydrogenase/fumarate reductase flavoprotein, catalytic domain"/>
    <property type="match status" value="1"/>
</dbReference>
<comment type="caution">
    <text evidence="6">The sequence shown here is derived from an EMBL/GenBank/DDBJ whole genome shotgun (WGS) entry which is preliminary data.</text>
</comment>
<accession>M2ZRB6</accession>
<gene>
    <name evidence="6" type="ORF">G352_15645</name>
</gene>
<keyword evidence="4" id="KW-0560">Oxidoreductase</keyword>
<comment type="cofactor">
    <cofactor evidence="1">
        <name>FAD</name>
        <dbReference type="ChEBI" id="CHEBI:57692"/>
    </cofactor>
</comment>
<dbReference type="Proteomes" id="UP000011731">
    <property type="component" value="Unassembled WGS sequence"/>
</dbReference>
<proteinExistence type="predicted"/>
<name>M2ZRB6_9NOCA</name>
<dbReference type="InterPro" id="IPR027477">
    <property type="entry name" value="Succ_DH/fumarate_Rdtase_cat_sf"/>
</dbReference>
<dbReference type="InterPro" id="IPR003953">
    <property type="entry name" value="FAD-dep_OxRdtase_2_FAD-bd"/>
</dbReference>
<dbReference type="SUPFAM" id="SSF51905">
    <property type="entry name" value="FAD/NAD(P)-binding domain"/>
    <property type="match status" value="1"/>
</dbReference>
<dbReference type="GO" id="GO:0008202">
    <property type="term" value="P:steroid metabolic process"/>
    <property type="evidence" value="ECO:0007669"/>
    <property type="project" value="UniProtKB-ARBA"/>
</dbReference>
<dbReference type="EMBL" id="AOEX01000048">
    <property type="protein sequence ID" value="EME62889.1"/>
    <property type="molecule type" value="Genomic_DNA"/>
</dbReference>
<dbReference type="PATRIC" id="fig|1278076.4.peg.3236"/>
<keyword evidence="2" id="KW-0285">Flavoprotein</keyword>
<dbReference type="Pfam" id="PF00890">
    <property type="entry name" value="FAD_binding_2"/>
    <property type="match status" value="1"/>
</dbReference>
<evidence type="ECO:0000256" key="4">
    <source>
        <dbReference type="ARBA" id="ARBA00023002"/>
    </source>
</evidence>
<protein>
    <submittedName>
        <fullName evidence="6">3-ketosteroid-delta-1-dehydrogenase</fullName>
    </submittedName>
</protein>
<dbReference type="InterPro" id="IPR050315">
    <property type="entry name" value="FAD-oxidoreductase_2"/>
</dbReference>
<dbReference type="PANTHER" id="PTHR43400">
    <property type="entry name" value="FUMARATE REDUCTASE"/>
    <property type="match status" value="1"/>
</dbReference>
<evidence type="ECO:0000256" key="3">
    <source>
        <dbReference type="ARBA" id="ARBA00022827"/>
    </source>
</evidence>